<reference evidence="1" key="1">
    <citation type="journal article" date="2022" name="Int. J. Mol. Sci.">
        <title>Draft Genome of Tanacetum Coccineum: Genomic Comparison of Closely Related Tanacetum-Family Plants.</title>
        <authorList>
            <person name="Yamashiro T."/>
            <person name="Shiraishi A."/>
            <person name="Nakayama K."/>
            <person name="Satake H."/>
        </authorList>
    </citation>
    <scope>NUCLEOTIDE SEQUENCE</scope>
</reference>
<name>A0ABQ5F1Y1_9ASTR</name>
<organism evidence="1 2">
    <name type="scientific">Tanacetum coccineum</name>
    <dbReference type="NCBI Taxonomy" id="301880"/>
    <lineage>
        <taxon>Eukaryota</taxon>
        <taxon>Viridiplantae</taxon>
        <taxon>Streptophyta</taxon>
        <taxon>Embryophyta</taxon>
        <taxon>Tracheophyta</taxon>
        <taxon>Spermatophyta</taxon>
        <taxon>Magnoliopsida</taxon>
        <taxon>eudicotyledons</taxon>
        <taxon>Gunneridae</taxon>
        <taxon>Pentapetalae</taxon>
        <taxon>asterids</taxon>
        <taxon>campanulids</taxon>
        <taxon>Asterales</taxon>
        <taxon>Asteraceae</taxon>
        <taxon>Asteroideae</taxon>
        <taxon>Anthemideae</taxon>
        <taxon>Anthemidinae</taxon>
        <taxon>Tanacetum</taxon>
    </lineage>
</organism>
<evidence type="ECO:0000313" key="1">
    <source>
        <dbReference type="EMBL" id="GJT56865.1"/>
    </source>
</evidence>
<gene>
    <name evidence="1" type="ORF">Tco_0991919</name>
</gene>
<keyword evidence="2" id="KW-1185">Reference proteome</keyword>
<evidence type="ECO:0008006" key="3">
    <source>
        <dbReference type="Google" id="ProtNLM"/>
    </source>
</evidence>
<accession>A0ABQ5F1Y1</accession>
<dbReference type="Proteomes" id="UP001151760">
    <property type="component" value="Unassembled WGS sequence"/>
</dbReference>
<protein>
    <recommendedName>
        <fullName evidence="3">Retrotransposon Copia-like N-terminal domain-containing protein</fullName>
    </recommendedName>
</protein>
<proteinExistence type="predicted"/>
<dbReference type="EMBL" id="BQNB010016883">
    <property type="protein sequence ID" value="GJT56865.1"/>
    <property type="molecule type" value="Genomic_DNA"/>
</dbReference>
<sequence length="79" mass="9052">MAAKVPHTLEYRHGQLNAAPMLEVENFTNWKKRLMCHIIGIENLFKSITQNGPYVPMTAGNRKLESQWNADERKAANLD</sequence>
<reference evidence="1" key="2">
    <citation type="submission" date="2022-01" db="EMBL/GenBank/DDBJ databases">
        <authorList>
            <person name="Yamashiro T."/>
            <person name="Shiraishi A."/>
            <person name="Satake H."/>
            <person name="Nakayama K."/>
        </authorList>
    </citation>
    <scope>NUCLEOTIDE SEQUENCE</scope>
</reference>
<evidence type="ECO:0000313" key="2">
    <source>
        <dbReference type="Proteomes" id="UP001151760"/>
    </source>
</evidence>
<comment type="caution">
    <text evidence="1">The sequence shown here is derived from an EMBL/GenBank/DDBJ whole genome shotgun (WGS) entry which is preliminary data.</text>
</comment>